<dbReference type="InterPro" id="IPR036291">
    <property type="entry name" value="NAD(P)-bd_dom_sf"/>
</dbReference>
<protein>
    <submittedName>
        <fullName evidence="5">SDR family NAD(P)-dependent oxidoreductase</fullName>
    </submittedName>
</protein>
<keyword evidence="2" id="KW-0560">Oxidoreductase</keyword>
<dbReference type="GO" id="GO:0016491">
    <property type="term" value="F:oxidoreductase activity"/>
    <property type="evidence" value="ECO:0007669"/>
    <property type="project" value="UniProtKB-KW"/>
</dbReference>
<keyword evidence="6" id="KW-1185">Reference proteome</keyword>
<dbReference type="InterPro" id="IPR020904">
    <property type="entry name" value="Sc_DH/Rdtase_CS"/>
</dbReference>
<dbReference type="Proteomes" id="UP001217500">
    <property type="component" value="Chromosome"/>
</dbReference>
<dbReference type="PRINTS" id="PR00081">
    <property type="entry name" value="GDHRDH"/>
</dbReference>
<dbReference type="SMART" id="SM00822">
    <property type="entry name" value="PKS_KR"/>
    <property type="match status" value="1"/>
</dbReference>
<accession>A0AAE9XQL9</accession>
<dbReference type="EMBL" id="CP116805">
    <property type="protein sequence ID" value="WCL55493.1"/>
    <property type="molecule type" value="Genomic_DNA"/>
</dbReference>
<dbReference type="SUPFAM" id="SSF51735">
    <property type="entry name" value="NAD(P)-binding Rossmann-fold domains"/>
    <property type="match status" value="1"/>
</dbReference>
<dbReference type="PRINTS" id="PR00080">
    <property type="entry name" value="SDRFAMILY"/>
</dbReference>
<reference evidence="5" key="1">
    <citation type="submission" date="2023-01" db="EMBL/GenBank/DDBJ databases">
        <title>The genome sequence of Kordiimonadaceae bacterium 6D33.</title>
        <authorList>
            <person name="Liu Y."/>
        </authorList>
    </citation>
    <scope>NUCLEOTIDE SEQUENCE</scope>
    <source>
        <strain evidence="5">6D33</strain>
    </source>
</reference>
<comment type="similarity">
    <text evidence="1 3">Belongs to the short-chain dehydrogenases/reductases (SDR) family.</text>
</comment>
<evidence type="ECO:0000256" key="1">
    <source>
        <dbReference type="ARBA" id="ARBA00006484"/>
    </source>
</evidence>
<evidence type="ECO:0000313" key="5">
    <source>
        <dbReference type="EMBL" id="WCL55493.1"/>
    </source>
</evidence>
<organism evidence="5 6">
    <name type="scientific">Gimibacter soli</name>
    <dbReference type="NCBI Taxonomy" id="3024400"/>
    <lineage>
        <taxon>Bacteria</taxon>
        <taxon>Pseudomonadati</taxon>
        <taxon>Pseudomonadota</taxon>
        <taxon>Alphaproteobacteria</taxon>
        <taxon>Kordiimonadales</taxon>
        <taxon>Temperatibacteraceae</taxon>
        <taxon>Gimibacter</taxon>
    </lineage>
</organism>
<dbReference type="AlphaFoldDB" id="A0AAE9XQL9"/>
<dbReference type="RefSeq" id="WP_289505313.1">
    <property type="nucleotide sequence ID" value="NZ_CP116805.1"/>
</dbReference>
<dbReference type="KEGG" id="gso:PH603_06935"/>
<dbReference type="InterPro" id="IPR057326">
    <property type="entry name" value="KR_dom"/>
</dbReference>
<name>A0AAE9XQL9_9PROT</name>
<dbReference type="CDD" id="cd05233">
    <property type="entry name" value="SDR_c"/>
    <property type="match status" value="1"/>
</dbReference>
<dbReference type="Pfam" id="PF00106">
    <property type="entry name" value="adh_short"/>
    <property type="match status" value="1"/>
</dbReference>
<feature type="domain" description="Ketoreductase" evidence="4">
    <location>
        <begin position="6"/>
        <end position="185"/>
    </location>
</feature>
<gene>
    <name evidence="5" type="ORF">PH603_06935</name>
</gene>
<proteinExistence type="inferred from homology"/>
<dbReference type="Gene3D" id="3.40.50.720">
    <property type="entry name" value="NAD(P)-binding Rossmann-like Domain"/>
    <property type="match status" value="1"/>
</dbReference>
<evidence type="ECO:0000313" key="6">
    <source>
        <dbReference type="Proteomes" id="UP001217500"/>
    </source>
</evidence>
<dbReference type="FunFam" id="3.40.50.720:FF:000084">
    <property type="entry name" value="Short-chain dehydrogenase reductase"/>
    <property type="match status" value="1"/>
</dbReference>
<dbReference type="PANTHER" id="PTHR43391">
    <property type="entry name" value="RETINOL DEHYDROGENASE-RELATED"/>
    <property type="match status" value="1"/>
</dbReference>
<sequence>MSYNYGPAFITGAGSGIGRAMAIQLAAAGSPVALADVNEEGIKAAAAEIEAAGGKAITFKLDVSDRAAVMAAVQATNEAFGGIGFIANNAGVTLTDLVSTMQESDFRWLMEINFWGVVHGTQAALPLMLKQGRGHIINISSLFGLIGVPSQSAYCAAKHAVKGFNESLHYELAGTGVSVHSVHPGGVNTNIVRGGRHRRNAEGDTDTTKMQSSFQPLAITTPDEAAKVILSGVANGDYRIIVGKDARFADRFQRFFPNLWRKFFGRGLKRRKAF</sequence>
<evidence type="ECO:0000256" key="3">
    <source>
        <dbReference type="RuleBase" id="RU000363"/>
    </source>
</evidence>
<evidence type="ECO:0000256" key="2">
    <source>
        <dbReference type="ARBA" id="ARBA00023002"/>
    </source>
</evidence>
<dbReference type="InterPro" id="IPR002347">
    <property type="entry name" value="SDR_fam"/>
</dbReference>
<dbReference type="PANTHER" id="PTHR43391:SF82">
    <property type="entry name" value="OXIDOREDUCTASE SADH-RELATED"/>
    <property type="match status" value="1"/>
</dbReference>
<evidence type="ECO:0000259" key="4">
    <source>
        <dbReference type="SMART" id="SM00822"/>
    </source>
</evidence>
<dbReference type="PROSITE" id="PS00061">
    <property type="entry name" value="ADH_SHORT"/>
    <property type="match status" value="1"/>
</dbReference>